<dbReference type="PANTHER" id="PTHR31964:SF113">
    <property type="entry name" value="USPA DOMAIN-CONTAINING PROTEIN"/>
    <property type="match status" value="1"/>
</dbReference>
<accession>A0A2N3XYW8</accession>
<proteinExistence type="inferred from homology"/>
<feature type="domain" description="UspA" evidence="2">
    <location>
        <begin position="25"/>
        <end position="156"/>
    </location>
</feature>
<dbReference type="InterPro" id="IPR006016">
    <property type="entry name" value="UspA"/>
</dbReference>
<dbReference type="Proteomes" id="UP000233786">
    <property type="component" value="Unassembled WGS sequence"/>
</dbReference>
<dbReference type="InterPro" id="IPR014729">
    <property type="entry name" value="Rossmann-like_a/b/a_fold"/>
</dbReference>
<dbReference type="EMBL" id="PJNB01000001">
    <property type="protein sequence ID" value="PKW15864.1"/>
    <property type="molecule type" value="Genomic_DNA"/>
</dbReference>
<evidence type="ECO:0000313" key="4">
    <source>
        <dbReference type="Proteomes" id="UP000233786"/>
    </source>
</evidence>
<name>A0A2N3XYW8_SACSN</name>
<sequence>MQGGLRTAVANRHGYSMSEQRDYSIVVGIDGSSPSRNALRWAVHQARSNNGHVTAVMSWQLPELYDWPMPTAEECDRATEKALATVIRETVDDVDAAAIRGEVARGHPAKALLKAAESADLLVVGYRGAGGIAHALLGSVSQYCVNHAPCPVVVVRDHA</sequence>
<organism evidence="3 4">
    <name type="scientific">Saccharopolyspora spinosa</name>
    <dbReference type="NCBI Taxonomy" id="60894"/>
    <lineage>
        <taxon>Bacteria</taxon>
        <taxon>Bacillati</taxon>
        <taxon>Actinomycetota</taxon>
        <taxon>Actinomycetes</taxon>
        <taxon>Pseudonocardiales</taxon>
        <taxon>Pseudonocardiaceae</taxon>
        <taxon>Saccharopolyspora</taxon>
    </lineage>
</organism>
<dbReference type="InterPro" id="IPR006015">
    <property type="entry name" value="Universal_stress_UspA"/>
</dbReference>
<comment type="similarity">
    <text evidence="1">Belongs to the universal stress protein A family.</text>
</comment>
<dbReference type="SUPFAM" id="SSF52402">
    <property type="entry name" value="Adenine nucleotide alpha hydrolases-like"/>
    <property type="match status" value="1"/>
</dbReference>
<keyword evidence="4" id="KW-1185">Reference proteome</keyword>
<evidence type="ECO:0000259" key="2">
    <source>
        <dbReference type="Pfam" id="PF00582"/>
    </source>
</evidence>
<protein>
    <submittedName>
        <fullName evidence="3">Nucleotide-binding universal stress UspA family protein</fullName>
    </submittedName>
</protein>
<dbReference type="Pfam" id="PF00582">
    <property type="entry name" value="Usp"/>
    <property type="match status" value="1"/>
</dbReference>
<dbReference type="CDD" id="cd00293">
    <property type="entry name" value="USP-like"/>
    <property type="match status" value="1"/>
</dbReference>
<reference evidence="3" key="1">
    <citation type="submission" date="2017-12" db="EMBL/GenBank/DDBJ databases">
        <title>Sequencing the genomes of 1000 Actinobacteria strains.</title>
        <authorList>
            <person name="Klenk H.-P."/>
        </authorList>
    </citation>
    <scope>NUCLEOTIDE SEQUENCE [LARGE SCALE GENOMIC DNA]</scope>
    <source>
        <strain evidence="3">DSM 44228</strain>
    </source>
</reference>
<evidence type="ECO:0000313" key="3">
    <source>
        <dbReference type="EMBL" id="PKW15864.1"/>
    </source>
</evidence>
<evidence type="ECO:0000256" key="1">
    <source>
        <dbReference type="ARBA" id="ARBA00008791"/>
    </source>
</evidence>
<dbReference type="PRINTS" id="PR01438">
    <property type="entry name" value="UNVRSLSTRESS"/>
</dbReference>
<dbReference type="Gene3D" id="3.40.50.620">
    <property type="entry name" value="HUPs"/>
    <property type="match status" value="1"/>
</dbReference>
<gene>
    <name evidence="3" type="ORF">A8926_3642</name>
</gene>
<comment type="caution">
    <text evidence="3">The sequence shown here is derived from an EMBL/GenBank/DDBJ whole genome shotgun (WGS) entry which is preliminary data.</text>
</comment>
<dbReference type="AlphaFoldDB" id="A0A2N3XYW8"/>
<dbReference type="STRING" id="994479.GCA_000194155_03578"/>
<dbReference type="PANTHER" id="PTHR31964">
    <property type="entry name" value="ADENINE NUCLEOTIDE ALPHA HYDROLASES-LIKE SUPERFAMILY PROTEIN"/>
    <property type="match status" value="1"/>
</dbReference>